<protein>
    <recommendedName>
        <fullName evidence="3">Serpin domain-containing protein</fullName>
    </recommendedName>
</protein>
<proteinExistence type="predicted"/>
<feature type="domain" description="Serpin" evidence="3">
    <location>
        <begin position="240"/>
        <end position="431"/>
    </location>
</feature>
<evidence type="ECO:0000256" key="1">
    <source>
        <dbReference type="ARBA" id="ARBA00022690"/>
    </source>
</evidence>
<dbReference type="InterPro" id="IPR023796">
    <property type="entry name" value="Serpin_dom"/>
</dbReference>
<evidence type="ECO:0000313" key="4">
    <source>
        <dbReference type="EMBL" id="GBP21442.1"/>
    </source>
</evidence>
<keyword evidence="1" id="KW-0646">Protease inhibitor</keyword>
<organism evidence="4 5">
    <name type="scientific">Eumeta variegata</name>
    <name type="common">Bagworm moth</name>
    <name type="synonym">Eumeta japonica</name>
    <dbReference type="NCBI Taxonomy" id="151549"/>
    <lineage>
        <taxon>Eukaryota</taxon>
        <taxon>Metazoa</taxon>
        <taxon>Ecdysozoa</taxon>
        <taxon>Arthropoda</taxon>
        <taxon>Hexapoda</taxon>
        <taxon>Insecta</taxon>
        <taxon>Pterygota</taxon>
        <taxon>Neoptera</taxon>
        <taxon>Endopterygota</taxon>
        <taxon>Lepidoptera</taxon>
        <taxon>Glossata</taxon>
        <taxon>Ditrysia</taxon>
        <taxon>Tineoidea</taxon>
        <taxon>Psychidae</taxon>
        <taxon>Oiketicinae</taxon>
        <taxon>Eumeta</taxon>
    </lineage>
</organism>
<dbReference type="AlphaFoldDB" id="A0A4C1U520"/>
<evidence type="ECO:0000259" key="3">
    <source>
        <dbReference type="Pfam" id="PF00079"/>
    </source>
</evidence>
<gene>
    <name evidence="4" type="ORF">EVAR_12043_1</name>
</gene>
<dbReference type="PANTHER" id="PTHR45749">
    <property type="match status" value="1"/>
</dbReference>
<sequence length="436" mass="48962">MRPYAKRTPHQGRIAGDSLMVNDISSSPLLRLLRVHRSQEEHNEVILNNSISQFDNHDGDSINSFRAAFNKAVRIANRENPIRYTGLVNNFKSFDRVDFANTSNNDRIVVSLTEDPPVTLMPSPDGLLRFKTALRRTEREFYLTYASSGSVCFMWPPTTFGSHVGLHTENDNVPKELKICESFLGFTAVSDCRAEGLKAEILNTIKEYGIDLTKCRGQGYDGSTFTLTSTRKRDTDGISFVQSALALQLLLIALSTETENDATLQINNLTGFDVSTEDKITCIKYVMSQLPVSSDVLKFRWSSRLVMNPRVELSDRFMTRAAPALGLRVHRLTDHEAEDPRRLTGLLNDMVVEDSNGAMHDTFELEELSGGVHAALLSTIYVRAQWRTAPTLLNGTWPFYDTDGSRTPRPVGMFRVNDVVGYADLDEINAQLSIYY</sequence>
<dbReference type="GO" id="GO:0004867">
    <property type="term" value="F:serine-type endopeptidase inhibitor activity"/>
    <property type="evidence" value="ECO:0007669"/>
    <property type="project" value="UniProtKB-KW"/>
</dbReference>
<dbReference type="SUPFAM" id="SSF56574">
    <property type="entry name" value="Serpins"/>
    <property type="match status" value="1"/>
</dbReference>
<dbReference type="Pfam" id="PF00079">
    <property type="entry name" value="Serpin"/>
    <property type="match status" value="1"/>
</dbReference>
<dbReference type="EMBL" id="BGZK01000128">
    <property type="protein sequence ID" value="GBP21442.1"/>
    <property type="molecule type" value="Genomic_DNA"/>
</dbReference>
<dbReference type="InterPro" id="IPR036186">
    <property type="entry name" value="Serpin_sf"/>
</dbReference>
<reference evidence="4 5" key="1">
    <citation type="journal article" date="2019" name="Commun. Biol.">
        <title>The bagworm genome reveals a unique fibroin gene that provides high tensile strength.</title>
        <authorList>
            <person name="Kono N."/>
            <person name="Nakamura H."/>
            <person name="Ohtoshi R."/>
            <person name="Tomita M."/>
            <person name="Numata K."/>
            <person name="Arakawa K."/>
        </authorList>
    </citation>
    <scope>NUCLEOTIDE SEQUENCE [LARGE SCALE GENOMIC DNA]</scope>
</reference>
<evidence type="ECO:0000256" key="2">
    <source>
        <dbReference type="ARBA" id="ARBA00022900"/>
    </source>
</evidence>
<dbReference type="PANTHER" id="PTHR45749:SF37">
    <property type="entry name" value="OS05G0311600 PROTEIN"/>
    <property type="match status" value="1"/>
</dbReference>
<keyword evidence="2" id="KW-0722">Serine protease inhibitor</keyword>
<evidence type="ECO:0000313" key="5">
    <source>
        <dbReference type="Proteomes" id="UP000299102"/>
    </source>
</evidence>
<dbReference type="Proteomes" id="UP000299102">
    <property type="component" value="Unassembled WGS sequence"/>
</dbReference>
<name>A0A4C1U520_EUMVA</name>
<comment type="caution">
    <text evidence="4">The sequence shown here is derived from an EMBL/GenBank/DDBJ whole genome shotgun (WGS) entry which is preliminary data.</text>
</comment>
<keyword evidence="5" id="KW-1185">Reference proteome</keyword>
<dbReference type="OrthoDB" id="7474840at2759"/>
<accession>A0A4C1U520</accession>
<dbReference type="InterPro" id="IPR042178">
    <property type="entry name" value="Serpin_sf_1"/>
</dbReference>
<dbReference type="Gene3D" id="3.30.497.10">
    <property type="entry name" value="Antithrombin, subunit I, domain 2"/>
    <property type="match status" value="1"/>
</dbReference>